<keyword evidence="4" id="KW-1185">Reference proteome</keyword>
<evidence type="ECO:0000256" key="1">
    <source>
        <dbReference type="SAM" id="Phobius"/>
    </source>
</evidence>
<protein>
    <submittedName>
        <fullName evidence="3">DUF4064 domain-containing protein</fullName>
    </submittedName>
</protein>
<accession>A0ABW2K651</accession>
<dbReference type="InterPro" id="IPR025273">
    <property type="entry name" value="DUF4064"/>
</dbReference>
<feature type="transmembrane region" description="Helical" evidence="1">
    <location>
        <begin position="78"/>
        <end position="105"/>
    </location>
</feature>
<comment type="caution">
    <text evidence="3">The sequence shown here is derived from an EMBL/GenBank/DDBJ whole genome shotgun (WGS) entry which is preliminary data.</text>
</comment>
<feature type="transmembrane region" description="Helical" evidence="1">
    <location>
        <begin position="45"/>
        <end position="66"/>
    </location>
</feature>
<feature type="transmembrane region" description="Helical" evidence="1">
    <location>
        <begin position="12"/>
        <end position="33"/>
    </location>
</feature>
<sequence length="125" mass="13974">MKRTGEKILSIIALSLQFIVLVLGVLLAIFVGAQFPEQLPQYSEMWYVWIVFAVHLLGFILGLVALIIMRSRAKASGIIFICTGVFMAFLTLGATLIQSILFIVAGMMCLVRKPYESYKEIEIVD</sequence>
<reference evidence="4" key="1">
    <citation type="journal article" date="2019" name="Int. J. Syst. Evol. Microbiol.">
        <title>The Global Catalogue of Microorganisms (GCM) 10K type strain sequencing project: providing services to taxonomists for standard genome sequencing and annotation.</title>
        <authorList>
            <consortium name="The Broad Institute Genomics Platform"/>
            <consortium name="The Broad Institute Genome Sequencing Center for Infectious Disease"/>
            <person name="Wu L."/>
            <person name="Ma J."/>
        </authorList>
    </citation>
    <scope>NUCLEOTIDE SEQUENCE [LARGE SCALE GENOMIC DNA]</scope>
    <source>
        <strain evidence="4">CCUG 73951</strain>
    </source>
</reference>
<feature type="domain" description="DUF4064" evidence="2">
    <location>
        <begin position="2"/>
        <end position="90"/>
    </location>
</feature>
<proteinExistence type="predicted"/>
<name>A0ABW2K651_9BACI</name>
<dbReference type="Pfam" id="PF13273">
    <property type="entry name" value="DUF4064"/>
    <property type="match status" value="1"/>
</dbReference>
<evidence type="ECO:0000313" key="4">
    <source>
        <dbReference type="Proteomes" id="UP001596494"/>
    </source>
</evidence>
<evidence type="ECO:0000313" key="3">
    <source>
        <dbReference type="EMBL" id="MFC7321681.1"/>
    </source>
</evidence>
<keyword evidence="1" id="KW-1133">Transmembrane helix</keyword>
<dbReference type="Proteomes" id="UP001596494">
    <property type="component" value="Unassembled WGS sequence"/>
</dbReference>
<evidence type="ECO:0000259" key="2">
    <source>
        <dbReference type="Pfam" id="PF13273"/>
    </source>
</evidence>
<dbReference type="RefSeq" id="WP_289216604.1">
    <property type="nucleotide sequence ID" value="NZ_JAPVRC010000007.1"/>
</dbReference>
<keyword evidence="1" id="KW-0472">Membrane</keyword>
<keyword evidence="1" id="KW-0812">Transmembrane</keyword>
<organism evidence="3 4">
    <name type="scientific">Halobacillus campisalis</name>
    <dbReference type="NCBI Taxonomy" id="435909"/>
    <lineage>
        <taxon>Bacteria</taxon>
        <taxon>Bacillati</taxon>
        <taxon>Bacillota</taxon>
        <taxon>Bacilli</taxon>
        <taxon>Bacillales</taxon>
        <taxon>Bacillaceae</taxon>
        <taxon>Halobacillus</taxon>
    </lineage>
</organism>
<dbReference type="EMBL" id="JBHTBY010000011">
    <property type="protein sequence ID" value="MFC7321681.1"/>
    <property type="molecule type" value="Genomic_DNA"/>
</dbReference>
<gene>
    <name evidence="3" type="ORF">ACFQMN_12415</name>
</gene>